<dbReference type="RefSeq" id="WP_046098378.1">
    <property type="nucleotide sequence ID" value="NZ_CP034110.1"/>
</dbReference>
<reference evidence="1 4" key="2">
    <citation type="submission" date="2018-11" db="EMBL/GenBank/DDBJ databases">
        <title>Sequencing Av. paragallinarum serogroups.</title>
        <authorList>
            <person name="Hellmuth J.E."/>
            <person name="Boucher C.E."/>
            <person name="Cason E.D."/>
        </authorList>
    </citation>
    <scope>NUCLEOTIDE SEQUENCE [LARGE SCALE GENOMIC DNA]</scope>
    <source>
        <strain evidence="1 4">SA-3</strain>
    </source>
</reference>
<evidence type="ECO:0000313" key="3">
    <source>
        <dbReference type="Proteomes" id="UP000254620"/>
    </source>
</evidence>
<dbReference type="GO" id="GO:0006974">
    <property type="term" value="P:DNA damage response"/>
    <property type="evidence" value="ECO:0007669"/>
    <property type="project" value="TreeGrafter"/>
</dbReference>
<dbReference type="AlphaFoldDB" id="A0A0F5EXV6"/>
<dbReference type="eggNOG" id="COG2990">
    <property type="taxonomic scope" value="Bacteria"/>
</dbReference>
<dbReference type="Proteomes" id="UP000254620">
    <property type="component" value="Unassembled WGS sequence"/>
</dbReference>
<evidence type="ECO:0000313" key="1">
    <source>
        <dbReference type="EMBL" id="RZN61219.1"/>
    </source>
</evidence>
<dbReference type="KEGG" id="apag:EIA51_10625"/>
<protein>
    <submittedName>
        <fullName evidence="1">DUF535 domain-containing protein</fullName>
    </submittedName>
    <submittedName>
        <fullName evidence="2">Protein of uncharacterized function (DUF535)</fullName>
    </submittedName>
</protein>
<dbReference type="Proteomes" id="UP000294229">
    <property type="component" value="Unassembled WGS sequence"/>
</dbReference>
<dbReference type="STRING" id="728.VY92_01250"/>
<dbReference type="PANTHER" id="PTHR38785:SF1">
    <property type="entry name" value="HOMOLOG OF VIRK"/>
    <property type="match status" value="1"/>
</dbReference>
<reference evidence="2 3" key="1">
    <citation type="submission" date="2018-06" db="EMBL/GenBank/DDBJ databases">
        <authorList>
            <consortium name="Pathogen Informatics"/>
            <person name="Doyle S."/>
        </authorList>
    </citation>
    <scope>NUCLEOTIDE SEQUENCE [LARGE SCALE GENOMIC DNA]</scope>
    <source>
        <strain evidence="2 3">NCTC10926</strain>
    </source>
</reference>
<sequence>MTTPYYQWPKPVLLYPDRNNKSYRLKRLRYRLRSWLHFNYIKKFEHFVNQQPWLINLLESRADWSYPIAHRFLDKRFTRKQRFTAVCDNLQFLPIELAKLGIAPLWERPISFGEVIPDFELILTLTTHQPMEGYWTFELIHKPTNELIYLLTFGKVEDALLIAVVQGPNCEGSKDIVKQLTKQCYGLRPAYLMVEVMKIFTQVLDYKRLLGIPQKYQNKSRFVRASRYIVDYDVIFKESGGVLKEYWQLPIGIEMKDLETVSSNKRSMYRKRYAMLQNIQQVFYQVLNVKNNDSLSLK</sequence>
<dbReference type="PANTHER" id="PTHR38785">
    <property type="entry name" value="HOMOLOG OF VIRK"/>
    <property type="match status" value="1"/>
</dbReference>
<evidence type="ECO:0000313" key="2">
    <source>
        <dbReference type="EMBL" id="SUU98110.1"/>
    </source>
</evidence>
<dbReference type="EMBL" id="UFSW01000001">
    <property type="protein sequence ID" value="SUU98110.1"/>
    <property type="molecule type" value="Genomic_DNA"/>
</dbReference>
<dbReference type="EMBL" id="RQXS01000003">
    <property type="protein sequence ID" value="RZN61219.1"/>
    <property type="molecule type" value="Genomic_DNA"/>
</dbReference>
<gene>
    <name evidence="1" type="ORF">EIG79_01575</name>
    <name evidence="2" type="ORF">NCTC10926_01518</name>
</gene>
<dbReference type="InterPro" id="IPR007488">
    <property type="entry name" value="DUF535"/>
</dbReference>
<organism evidence="1 4">
    <name type="scientific">Avibacterium paragallinarum</name>
    <name type="common">Haemophilus gallinarum</name>
    <dbReference type="NCBI Taxonomy" id="728"/>
    <lineage>
        <taxon>Bacteria</taxon>
        <taxon>Pseudomonadati</taxon>
        <taxon>Pseudomonadota</taxon>
        <taxon>Gammaproteobacteria</taxon>
        <taxon>Pasteurellales</taxon>
        <taxon>Pasteurellaceae</taxon>
        <taxon>Avibacterium</taxon>
    </lineage>
</organism>
<proteinExistence type="predicted"/>
<accession>A0A0F5EXV6</accession>
<dbReference type="Pfam" id="PF04393">
    <property type="entry name" value="DUF535"/>
    <property type="match status" value="1"/>
</dbReference>
<dbReference type="OrthoDB" id="6835762at2"/>
<evidence type="ECO:0000313" key="4">
    <source>
        <dbReference type="Proteomes" id="UP000294229"/>
    </source>
</evidence>
<name>A0A0F5EXV6_AVIPA</name>